<sequence>YDIGKNDTLTIEDSDRFRIALKGYGNFVDEKKAFISDGKMVITYRRKVVATAHQRQGFQFTYTAVKRTKTTIEIQTKRSPMTSFRSKRSHVTLRANEKRPQPNHSRIRKYARVDLGNRGRVAILAFLTPNSA</sequence>
<dbReference type="AlphaFoldDB" id="A0A4Y2U1D5"/>
<accession>A0A4Y2U1D5</accession>
<feature type="non-terminal residue" evidence="2">
    <location>
        <position position="1"/>
    </location>
</feature>
<reference evidence="2 3" key="1">
    <citation type="journal article" date="2019" name="Sci. Rep.">
        <title>Orb-weaving spider Araneus ventricosus genome elucidates the spidroin gene catalogue.</title>
        <authorList>
            <person name="Kono N."/>
            <person name="Nakamura H."/>
            <person name="Ohtoshi R."/>
            <person name="Moran D.A.P."/>
            <person name="Shinohara A."/>
            <person name="Yoshida Y."/>
            <person name="Fujiwara M."/>
            <person name="Mori M."/>
            <person name="Tomita M."/>
            <person name="Arakawa K."/>
        </authorList>
    </citation>
    <scope>NUCLEOTIDE SEQUENCE [LARGE SCALE GENOMIC DNA]</scope>
</reference>
<organism evidence="2 3">
    <name type="scientific">Araneus ventricosus</name>
    <name type="common">Orbweaver spider</name>
    <name type="synonym">Epeira ventricosa</name>
    <dbReference type="NCBI Taxonomy" id="182803"/>
    <lineage>
        <taxon>Eukaryota</taxon>
        <taxon>Metazoa</taxon>
        <taxon>Ecdysozoa</taxon>
        <taxon>Arthropoda</taxon>
        <taxon>Chelicerata</taxon>
        <taxon>Arachnida</taxon>
        <taxon>Araneae</taxon>
        <taxon>Araneomorphae</taxon>
        <taxon>Entelegynae</taxon>
        <taxon>Araneoidea</taxon>
        <taxon>Araneidae</taxon>
        <taxon>Araneus</taxon>
    </lineage>
</organism>
<name>A0A4Y2U1D5_ARAVE</name>
<comment type="caution">
    <text evidence="2">The sequence shown here is derived from an EMBL/GenBank/DDBJ whole genome shotgun (WGS) entry which is preliminary data.</text>
</comment>
<evidence type="ECO:0000313" key="2">
    <source>
        <dbReference type="EMBL" id="GBO06815.1"/>
    </source>
</evidence>
<dbReference type="OrthoDB" id="6426616at2759"/>
<protein>
    <submittedName>
        <fullName evidence="2">Uncharacterized protein</fullName>
    </submittedName>
</protein>
<keyword evidence="3" id="KW-1185">Reference proteome</keyword>
<evidence type="ECO:0000256" key="1">
    <source>
        <dbReference type="SAM" id="MobiDB-lite"/>
    </source>
</evidence>
<dbReference type="Proteomes" id="UP000499080">
    <property type="component" value="Unassembled WGS sequence"/>
</dbReference>
<evidence type="ECO:0000313" key="3">
    <source>
        <dbReference type="Proteomes" id="UP000499080"/>
    </source>
</evidence>
<feature type="region of interest" description="Disordered" evidence="1">
    <location>
        <begin position="77"/>
        <end position="104"/>
    </location>
</feature>
<gene>
    <name evidence="2" type="ORF">AVEN_125987_1</name>
</gene>
<proteinExistence type="predicted"/>
<dbReference type="EMBL" id="BGPR01033042">
    <property type="protein sequence ID" value="GBO06815.1"/>
    <property type="molecule type" value="Genomic_DNA"/>
</dbReference>